<gene>
    <name evidence="2" type="ORF">I858_014905</name>
</gene>
<dbReference type="EMBL" id="CP016540">
    <property type="protein sequence ID" value="ANU28279.1"/>
    <property type="molecule type" value="Genomic_DNA"/>
</dbReference>
<keyword evidence="1" id="KW-0812">Transmembrane</keyword>
<keyword evidence="1" id="KW-0472">Membrane</keyword>
<evidence type="ECO:0000313" key="2">
    <source>
        <dbReference type="EMBL" id="ANU28279.1"/>
    </source>
</evidence>
<evidence type="ECO:0008006" key="4">
    <source>
        <dbReference type="Google" id="ProtNLM"/>
    </source>
</evidence>
<dbReference type="AlphaFoldDB" id="A0A1B1S552"/>
<sequence length="152" mass="17454">MMKSWISFLLPDDEYKESKILYFFSEGAILLFLSLLVTFICSRFISFDTETVLFLHVVLFVVYVLGRYIVSGIEFTSIATEQEYQKELKVILVKSAGFTAMFILVYPFISGLPVSISEGLGIIGFSTWAGLMMFFINFISLKRSYNRNKELI</sequence>
<evidence type="ECO:0000256" key="1">
    <source>
        <dbReference type="SAM" id="Phobius"/>
    </source>
</evidence>
<dbReference type="STRING" id="1302659.I858_014905"/>
<dbReference type="RefSeq" id="WP_065524638.1">
    <property type="nucleotide sequence ID" value="NZ_CP016540.2"/>
</dbReference>
<evidence type="ECO:0000313" key="3">
    <source>
        <dbReference type="Proteomes" id="UP000053354"/>
    </source>
</evidence>
<keyword evidence="1" id="KW-1133">Transmembrane helix</keyword>
<feature type="transmembrane region" description="Helical" evidence="1">
    <location>
        <begin position="20"/>
        <end position="45"/>
    </location>
</feature>
<feature type="transmembrane region" description="Helical" evidence="1">
    <location>
        <begin position="121"/>
        <end position="141"/>
    </location>
</feature>
<proteinExistence type="predicted"/>
<feature type="transmembrane region" description="Helical" evidence="1">
    <location>
        <begin position="91"/>
        <end position="109"/>
    </location>
</feature>
<feature type="transmembrane region" description="Helical" evidence="1">
    <location>
        <begin position="51"/>
        <end position="70"/>
    </location>
</feature>
<accession>A0A1B1S552</accession>
<dbReference type="OrthoDB" id="2429113at2"/>
<dbReference type="KEGG" id="pll:I858_014905"/>
<dbReference type="Proteomes" id="UP000053354">
    <property type="component" value="Chromosome"/>
</dbReference>
<keyword evidence="3" id="KW-1185">Reference proteome</keyword>
<protein>
    <recommendedName>
        <fullName evidence="4">DUF3278 domain-containing protein</fullName>
    </recommendedName>
</protein>
<name>A0A1B1S552_9BACL</name>
<reference evidence="2" key="1">
    <citation type="submission" date="2016-10" db="EMBL/GenBank/DDBJ databases">
        <authorList>
            <person name="See-Too W.S."/>
        </authorList>
    </citation>
    <scope>NUCLEOTIDE SEQUENCE</scope>
    <source>
        <strain evidence="2">L10.15</strain>
    </source>
</reference>
<organism evidence="2 3">
    <name type="scientific">Planococcus versutus</name>
    <dbReference type="NCBI Taxonomy" id="1302659"/>
    <lineage>
        <taxon>Bacteria</taxon>
        <taxon>Bacillati</taxon>
        <taxon>Bacillota</taxon>
        <taxon>Bacilli</taxon>
        <taxon>Bacillales</taxon>
        <taxon>Caryophanaceae</taxon>
        <taxon>Planococcus</taxon>
    </lineage>
</organism>